<reference evidence="1" key="1">
    <citation type="submission" date="2024-09" db="EMBL/GenBank/DDBJ databases">
        <title>Draft Genome Sequences of Neofusicoccum parvum.</title>
        <authorList>
            <person name="Ashida A."/>
            <person name="Camagna M."/>
            <person name="Tanaka A."/>
            <person name="Takemoto D."/>
        </authorList>
    </citation>
    <scope>NUCLEOTIDE SEQUENCE</scope>
    <source>
        <strain evidence="1">PPO83</strain>
    </source>
</reference>
<sequence>MGSLDNGAVSLLARIQRLEDIHHINNLMGRRAYYHSAGRHDLEFNELWSSEDDVIFEPEDWGAFVGRASVKGSYVDGNPFPPGTKGLLIEHTLTTSVLEIAKDGLTAKGVWISPGHETFPIPGEKLPKTHWSWGRYAVDFRKEDGEWKIWHLHVLTTFRTPYNVDWAETAFHKPDYLPKDGETIGDIAKADRGVSFNEPYHPSRAPKLQPVPPKAYNTWTDTWSAVDYHEHKG</sequence>
<protein>
    <submittedName>
        <fullName evidence="1">Uncharacterized protein</fullName>
    </submittedName>
</protein>
<dbReference type="Proteomes" id="UP001165186">
    <property type="component" value="Unassembled WGS sequence"/>
</dbReference>
<comment type="caution">
    <text evidence="1">The sequence shown here is derived from an EMBL/GenBank/DDBJ whole genome shotgun (WGS) entry which is preliminary data.</text>
</comment>
<organism evidence="1 2">
    <name type="scientific">Neofusicoccum parvum</name>
    <dbReference type="NCBI Taxonomy" id="310453"/>
    <lineage>
        <taxon>Eukaryota</taxon>
        <taxon>Fungi</taxon>
        <taxon>Dikarya</taxon>
        <taxon>Ascomycota</taxon>
        <taxon>Pezizomycotina</taxon>
        <taxon>Dothideomycetes</taxon>
        <taxon>Dothideomycetes incertae sedis</taxon>
        <taxon>Botryosphaeriales</taxon>
        <taxon>Botryosphaeriaceae</taxon>
        <taxon>Neofusicoccum</taxon>
    </lineage>
</organism>
<evidence type="ECO:0000313" key="2">
    <source>
        <dbReference type="Proteomes" id="UP001165186"/>
    </source>
</evidence>
<gene>
    <name evidence="1" type="primary">g11451</name>
    <name evidence="1" type="ORF">NpPPO83_00011451</name>
</gene>
<accession>A0ACB5S3B3</accession>
<name>A0ACB5S3B3_9PEZI</name>
<keyword evidence="2" id="KW-1185">Reference proteome</keyword>
<dbReference type="EMBL" id="BSXG01000032">
    <property type="protein sequence ID" value="GME26881.1"/>
    <property type="molecule type" value="Genomic_DNA"/>
</dbReference>
<proteinExistence type="predicted"/>
<evidence type="ECO:0000313" key="1">
    <source>
        <dbReference type="EMBL" id="GME26881.1"/>
    </source>
</evidence>